<evidence type="ECO:0000259" key="4">
    <source>
        <dbReference type="Pfam" id="PF05569"/>
    </source>
</evidence>
<feature type="transmembrane region" description="Helical" evidence="3">
    <location>
        <begin position="6"/>
        <end position="25"/>
    </location>
</feature>
<keyword evidence="6" id="KW-1185">Reference proteome</keyword>
<name>A0ABX0IN08_9FLAO</name>
<keyword evidence="3" id="KW-0472">Membrane</keyword>
<keyword evidence="1" id="KW-0175">Coiled coil</keyword>
<evidence type="ECO:0000313" key="6">
    <source>
        <dbReference type="Proteomes" id="UP000817854"/>
    </source>
</evidence>
<reference evidence="5 6" key="3">
    <citation type="submission" date="2020-02" db="EMBL/GenBank/DDBJ databases">
        <title>Flavobacterium profundi sp. nov., isolated from a deep-sea seamount.</title>
        <authorList>
            <person name="Zhang D.-C."/>
        </authorList>
    </citation>
    <scope>NUCLEOTIDE SEQUENCE [LARGE SCALE GENOMIC DNA]</scope>
    <source>
        <strain evidence="5 6">EC11</strain>
    </source>
</reference>
<sequence>MENVLFYFLKVNGLLLVFYLAYYIFLRKETFFQSNRWFLLLGIMSAFVFPLISFTTIIWIEPEPIIQSSVTYSPIRNFESQPIEEPFNWNILLFTCYTIVSLFFLTKLTVEIASFFKIIKNGKKSKSDNIVLVETNESQNPFSFFNYLVFNQSHFSEEELNMILIHEKIHIQQKHSIDVLIGKLLCLLFWINPIVWFYRKAILENLEYIADNQTALLTNNLYVYQKTLLKAVVCNHQLTITNQFYQSLIKKRIVMLNQNQSNRKKLWKYSLIIPFLVAFVLLFQIETIAQVKEKEDNTTQNTITSSSTKIESKIDKNSTDKELKELGDALNEALEIQLEFDKIKRNKKNEITRIKVSATTDKSYKSVIELDETEGIEPFTVIAFENDKKEKIVNFIKNSQKSSTTTSSSVSTINNNSVVIKYDGWRIEKYEDDKEPVLFIVNGNKQATGSNINFDYTVKVLNSKELNEKEALKKYGNAGKNGAYEFTIEKRNDTNHLYIINGKEYTSNDLKGKKVNLDGSIAKLSDKEGKEKYGKKGRNGVSILNGKAVITDNGKKDVIYIRSKNELLESNSNQELPEPPTPPTPPSHVFEKVRKAPTPPSIPETPKLPSNLEDEKEMKKFEEKMAVFEMKMKKMEPQFAKFEKEMEVYEMEMEGFEPDMKAFEKQMKEFEKKMEVYQEKLMEKLEKENEFREEKIERIIERKVHIDKKREAIEAEKMAMKAHKATIKSKIEAEEAKVRAERAKRKTDIEKRIAEEQKKIEEEQKRKAGSK</sequence>
<feature type="transmembrane region" description="Helical" evidence="3">
    <location>
        <begin position="91"/>
        <end position="116"/>
    </location>
</feature>
<dbReference type="Pfam" id="PF05569">
    <property type="entry name" value="Peptidase_M56"/>
    <property type="match status" value="1"/>
</dbReference>
<feature type="region of interest" description="Disordered" evidence="2">
    <location>
        <begin position="569"/>
        <end position="588"/>
    </location>
</feature>
<gene>
    <name evidence="5" type="ORF">FIA58_005725</name>
</gene>
<dbReference type="PANTHER" id="PTHR34978">
    <property type="entry name" value="POSSIBLE SENSOR-TRANSDUCER PROTEIN BLAR"/>
    <property type="match status" value="1"/>
</dbReference>
<dbReference type="CDD" id="cd07341">
    <property type="entry name" value="M56_BlaR1_MecR1_like"/>
    <property type="match status" value="1"/>
</dbReference>
<dbReference type="InterPro" id="IPR052173">
    <property type="entry name" value="Beta-lactam_resp_regulator"/>
</dbReference>
<accession>A0ABX0IN08</accession>
<evidence type="ECO:0000256" key="2">
    <source>
        <dbReference type="SAM" id="MobiDB-lite"/>
    </source>
</evidence>
<evidence type="ECO:0000256" key="1">
    <source>
        <dbReference type="SAM" id="Coils"/>
    </source>
</evidence>
<organism evidence="5 6">
    <name type="scientific">Flavobacterium jejuense</name>
    <dbReference type="NCBI Taxonomy" id="1544455"/>
    <lineage>
        <taxon>Bacteria</taxon>
        <taxon>Pseudomonadati</taxon>
        <taxon>Bacteroidota</taxon>
        <taxon>Flavobacteriia</taxon>
        <taxon>Flavobacteriales</taxon>
        <taxon>Flavobacteriaceae</taxon>
        <taxon>Flavobacterium</taxon>
    </lineage>
</organism>
<feature type="transmembrane region" description="Helical" evidence="3">
    <location>
        <begin position="37"/>
        <end position="60"/>
    </location>
</feature>
<comment type="caution">
    <text evidence="5">The sequence shown here is derived from an EMBL/GenBank/DDBJ whole genome shotgun (WGS) entry which is preliminary data.</text>
</comment>
<protein>
    <recommendedName>
        <fullName evidence="4">Peptidase M56 domain-containing protein</fullName>
    </recommendedName>
</protein>
<feature type="domain" description="Peptidase M56" evidence="4">
    <location>
        <begin position="92"/>
        <end position="256"/>
    </location>
</feature>
<reference evidence="5 6" key="2">
    <citation type="submission" date="2019-05" db="EMBL/GenBank/DDBJ databases">
        <authorList>
            <person name="Lianzixin W."/>
        </authorList>
    </citation>
    <scope>NUCLEOTIDE SEQUENCE [LARGE SCALE GENOMIC DNA]</scope>
    <source>
        <strain evidence="5 6">EC11</strain>
    </source>
</reference>
<dbReference type="PANTHER" id="PTHR34978:SF3">
    <property type="entry name" value="SLR0241 PROTEIN"/>
    <property type="match status" value="1"/>
</dbReference>
<feature type="region of interest" description="Disordered" evidence="2">
    <location>
        <begin position="740"/>
        <end position="771"/>
    </location>
</feature>
<feature type="coiled-coil region" evidence="1">
    <location>
        <begin position="660"/>
        <end position="702"/>
    </location>
</feature>
<dbReference type="InterPro" id="IPR008756">
    <property type="entry name" value="Peptidase_M56"/>
</dbReference>
<dbReference type="EMBL" id="VEVQ02000003">
    <property type="protein sequence ID" value="NHN25175.1"/>
    <property type="molecule type" value="Genomic_DNA"/>
</dbReference>
<dbReference type="RefSeq" id="WP_140961067.1">
    <property type="nucleotide sequence ID" value="NZ_VEVQ02000003.1"/>
</dbReference>
<reference evidence="6" key="1">
    <citation type="submission" date="2019-05" db="EMBL/GenBank/DDBJ databases">
        <title>Flavobacterium profundi sp. nov., isolated from a deep-sea seamount.</title>
        <authorList>
            <person name="Zhang D.-C."/>
        </authorList>
    </citation>
    <scope>NUCLEOTIDE SEQUENCE [LARGE SCALE GENOMIC DNA]</scope>
    <source>
        <strain evidence="6">EC11</strain>
    </source>
</reference>
<feature type="compositionally biased region" description="Pro residues" evidence="2">
    <location>
        <begin position="577"/>
        <end position="586"/>
    </location>
</feature>
<evidence type="ECO:0000313" key="5">
    <source>
        <dbReference type="EMBL" id="NHN25175.1"/>
    </source>
</evidence>
<feature type="transmembrane region" description="Helical" evidence="3">
    <location>
        <begin position="266"/>
        <end position="285"/>
    </location>
</feature>
<keyword evidence="3" id="KW-1133">Transmembrane helix</keyword>
<dbReference type="Proteomes" id="UP000817854">
    <property type="component" value="Unassembled WGS sequence"/>
</dbReference>
<evidence type="ECO:0000256" key="3">
    <source>
        <dbReference type="SAM" id="Phobius"/>
    </source>
</evidence>
<keyword evidence="3" id="KW-0812">Transmembrane</keyword>
<proteinExistence type="predicted"/>